<evidence type="ECO:0000313" key="4">
    <source>
        <dbReference type="Proteomes" id="UP000035444"/>
    </source>
</evidence>
<protein>
    <submittedName>
        <fullName evidence="3">Malonyl-CoA decarboxylase</fullName>
    </submittedName>
</protein>
<gene>
    <name evidence="3" type="ORF">WH96_17740</name>
</gene>
<proteinExistence type="predicted"/>
<dbReference type="Gene3D" id="3.40.630.150">
    <property type="entry name" value="Malonyl-CoA decarboxylase, catalytic domain"/>
    <property type="match status" value="1"/>
</dbReference>
<dbReference type="PATRIC" id="fig|1489064.4.peg.546"/>
<dbReference type="Pfam" id="PF05292">
    <property type="entry name" value="MCD"/>
    <property type="match status" value="1"/>
</dbReference>
<name>A0A0H2MRN4_9PROT</name>
<evidence type="ECO:0000259" key="1">
    <source>
        <dbReference type="Pfam" id="PF05292"/>
    </source>
</evidence>
<dbReference type="Proteomes" id="UP000035444">
    <property type="component" value="Unassembled WGS sequence"/>
</dbReference>
<accession>A0A0H2MRN4</accession>
<feature type="domain" description="Malonyl-CoA decarboxylase N-terminal" evidence="2">
    <location>
        <begin position="91"/>
        <end position="178"/>
    </location>
</feature>
<organism evidence="3 4">
    <name type="scientific">Kiloniella spongiae</name>
    <dbReference type="NCBI Taxonomy" id="1489064"/>
    <lineage>
        <taxon>Bacteria</taxon>
        <taxon>Pseudomonadati</taxon>
        <taxon>Pseudomonadota</taxon>
        <taxon>Alphaproteobacteria</taxon>
        <taxon>Rhodospirillales</taxon>
        <taxon>Kiloniellaceae</taxon>
        <taxon>Kiloniella</taxon>
    </lineage>
</organism>
<evidence type="ECO:0000313" key="3">
    <source>
        <dbReference type="EMBL" id="KLN59345.1"/>
    </source>
</evidence>
<evidence type="ECO:0000259" key="2">
    <source>
        <dbReference type="Pfam" id="PF17408"/>
    </source>
</evidence>
<dbReference type="InterPro" id="IPR038351">
    <property type="entry name" value="MCD_N_sf"/>
</dbReference>
<dbReference type="STRING" id="1489064.WH96_17740"/>
<dbReference type="GO" id="GO:0050080">
    <property type="term" value="F:malonyl-CoA decarboxylase activity"/>
    <property type="evidence" value="ECO:0007669"/>
    <property type="project" value="InterPro"/>
</dbReference>
<reference evidence="3 4" key="1">
    <citation type="submission" date="2015-03" db="EMBL/GenBank/DDBJ databases">
        <title>Genome Sequence of Kiloniella spongiae MEBiC09566, isolated from a marine sponge.</title>
        <authorList>
            <person name="Shao Z."/>
            <person name="Wang L."/>
            <person name="Li X."/>
        </authorList>
    </citation>
    <scope>NUCLEOTIDE SEQUENCE [LARGE SCALE GENOMIC DNA]</scope>
    <source>
        <strain evidence="3 4">MEBiC09566</strain>
    </source>
</reference>
<dbReference type="PANTHER" id="PTHR28641">
    <property type="match status" value="1"/>
</dbReference>
<comment type="caution">
    <text evidence="3">The sequence shown here is derived from an EMBL/GenBank/DDBJ whole genome shotgun (WGS) entry which is preliminary data.</text>
</comment>
<dbReference type="RefSeq" id="WP_047765577.1">
    <property type="nucleotide sequence ID" value="NZ_LAQL01000016.1"/>
</dbReference>
<dbReference type="OrthoDB" id="5292736at2"/>
<dbReference type="InterPro" id="IPR038917">
    <property type="entry name" value="Malonyl_CoA_deC"/>
</dbReference>
<dbReference type="EMBL" id="LAQL01000016">
    <property type="protein sequence ID" value="KLN59345.1"/>
    <property type="molecule type" value="Genomic_DNA"/>
</dbReference>
<dbReference type="InterPro" id="IPR042303">
    <property type="entry name" value="Malonyl_CoA_deC_C_sf"/>
</dbReference>
<feature type="domain" description="Malonyl-CoA decarboxylase C-terminal" evidence="1">
    <location>
        <begin position="181"/>
        <end position="439"/>
    </location>
</feature>
<keyword evidence="4" id="KW-1185">Reference proteome</keyword>
<dbReference type="PANTHER" id="PTHR28641:SF1">
    <property type="entry name" value="MALONYL-COA DECARBOXYLASE, MITOCHONDRIAL"/>
    <property type="match status" value="1"/>
</dbReference>
<dbReference type="GO" id="GO:0006633">
    <property type="term" value="P:fatty acid biosynthetic process"/>
    <property type="evidence" value="ECO:0007669"/>
    <property type="project" value="InterPro"/>
</dbReference>
<dbReference type="Gene3D" id="1.20.140.90">
    <property type="entry name" value="Malonyl-CoA decarboxylase, oligemerization domain"/>
    <property type="match status" value="1"/>
</dbReference>
<sequence length="488" mass="54792">MTNQNLETVSTLSQLSGAWREIAQTAARSVGLSRSDASVNTKNLKKMMDECLNGPGGDVSARMRTADLGRTYLDLDTDGKHIFLKTLAEDFCANDDLIKASIDEYETAKSESERIVAAYHLRQSSSPDRLKLLTQFNALPNGVKFLVDIRDDLLKIKGKDPYLNALDRDLQQLLNSWFDTGFLDLVEMTWNTSAALLEKLIAYEAVHEIDSWDDLRNRLDSDRRCYALFHPRMPDEPLAFVEVALVKGVAKSVQALLDVEAPLGNPRNADTAIFYSITNTQTGLRGISFGEHLIKQVVHHLSHEMPWIKTYATLSPVPGFRSWLADLDASFYEDAVTTDEMGRLKAKTGADVAKTAIFLCFQDKDWFENKELSELLRGPLSRLCVAYFHEKDHKGRALDPVARFHLKNGAQLNQINWLGDISEKGISQASGIMVNYRYDLADIEKNHERFMNDGSVVMSSQVRSYLKQLSGELGEESTFAKLKRTIAG</sequence>
<dbReference type="AlphaFoldDB" id="A0A0H2MRN4"/>
<dbReference type="InterPro" id="IPR035372">
    <property type="entry name" value="MCD_N"/>
</dbReference>
<dbReference type="Pfam" id="PF17408">
    <property type="entry name" value="MCD_N"/>
    <property type="match status" value="1"/>
</dbReference>
<dbReference type="InterPro" id="IPR007956">
    <property type="entry name" value="Malonyl_CoA_deC_C"/>
</dbReference>